<organism evidence="3 4">
    <name type="scientific">Mycolicibacterium rufum</name>
    <dbReference type="NCBI Taxonomy" id="318424"/>
    <lineage>
        <taxon>Bacteria</taxon>
        <taxon>Bacillati</taxon>
        <taxon>Actinomycetota</taxon>
        <taxon>Actinomycetes</taxon>
        <taxon>Mycobacteriales</taxon>
        <taxon>Mycobacteriaceae</taxon>
        <taxon>Mycolicibacterium</taxon>
    </lineage>
</organism>
<sequence length="319" mass="33733">MAESTESPRALGLICSLKPSPAESSSALIVEHVFDNLRAQGAQCEAVRCVDYNIAPGVEADMGDSDQWPQIRQKILDADILVLSTPTWVGHASSVAQRVLERLDAELSDKDEHGRPAMAGKVAVVAVVGNEDGAHKITADLFQSLNDIGYTIPSQGSTYWNGPAMGSTDYKGLDEVPEATASTNATVARNAAHLARTAARRIPALRVTPGISGGAHMPDTSHDPVDHARTYRQHAGETMKAGVNAPGLIGVGLGVLSLVVGLFSFANGSRTTGVVAVILAVVLAGAGFAWLALRHRKVQQKQVDWHRDNPDAPYEPPTS</sequence>
<dbReference type="AlphaFoldDB" id="A0A9X3BG93"/>
<dbReference type="InterPro" id="IPR005025">
    <property type="entry name" value="FMN_Rdtase-like_dom"/>
</dbReference>
<keyword evidence="1" id="KW-0472">Membrane</keyword>
<dbReference type="Pfam" id="PF03358">
    <property type="entry name" value="FMN_red"/>
    <property type="match status" value="1"/>
</dbReference>
<feature type="transmembrane region" description="Helical" evidence="1">
    <location>
        <begin position="272"/>
        <end position="293"/>
    </location>
</feature>
<reference evidence="3" key="2">
    <citation type="journal article" date="2022" name="BMC Genomics">
        <title>Comparative genome analysis of mycobacteria focusing on tRNA and non-coding RNA.</title>
        <authorList>
            <person name="Behra P.R.K."/>
            <person name="Pettersson B.M.F."/>
            <person name="Ramesh M."/>
            <person name="Das S."/>
            <person name="Dasgupta S."/>
            <person name="Kirsebom L.A."/>
        </authorList>
    </citation>
    <scope>NUCLEOTIDE SEQUENCE</scope>
    <source>
        <strain evidence="3">DSM 45406</strain>
    </source>
</reference>
<feature type="transmembrane region" description="Helical" evidence="1">
    <location>
        <begin position="247"/>
        <end position="266"/>
    </location>
</feature>
<dbReference type="Proteomes" id="UP001140272">
    <property type="component" value="Unassembled WGS sequence"/>
</dbReference>
<name>A0A9X3BG93_9MYCO</name>
<evidence type="ECO:0000313" key="4">
    <source>
        <dbReference type="Proteomes" id="UP001140272"/>
    </source>
</evidence>
<keyword evidence="1" id="KW-0812">Transmembrane</keyword>
<protein>
    <submittedName>
        <fullName evidence="3">Flavodoxin family protein</fullName>
    </submittedName>
</protein>
<reference evidence="3" key="1">
    <citation type="submission" date="2020-07" db="EMBL/GenBank/DDBJ databases">
        <authorList>
            <person name="Pettersson B.M.F."/>
            <person name="Behra P.R.K."/>
            <person name="Ramesh M."/>
            <person name="Das S."/>
            <person name="Dasgupta S."/>
            <person name="Kirsebom L.A."/>
        </authorList>
    </citation>
    <scope>NUCLEOTIDE SEQUENCE</scope>
    <source>
        <strain evidence="3">DSM 45406</strain>
    </source>
</reference>
<feature type="domain" description="NADPH-dependent FMN reductase-like" evidence="2">
    <location>
        <begin position="9"/>
        <end position="154"/>
    </location>
</feature>
<dbReference type="EMBL" id="JACKRN010000419">
    <property type="protein sequence ID" value="MCV7070929.1"/>
    <property type="molecule type" value="Genomic_DNA"/>
</dbReference>
<evidence type="ECO:0000259" key="2">
    <source>
        <dbReference type="Pfam" id="PF03358"/>
    </source>
</evidence>
<gene>
    <name evidence="3" type="ORF">H7H73_11355</name>
</gene>
<comment type="caution">
    <text evidence="3">The sequence shown here is derived from an EMBL/GenBank/DDBJ whole genome shotgun (WGS) entry which is preliminary data.</text>
</comment>
<proteinExistence type="predicted"/>
<evidence type="ECO:0000313" key="3">
    <source>
        <dbReference type="EMBL" id="MCV7070929.1"/>
    </source>
</evidence>
<keyword evidence="1" id="KW-1133">Transmembrane helix</keyword>
<dbReference type="Gene3D" id="3.40.50.360">
    <property type="match status" value="1"/>
</dbReference>
<dbReference type="SUPFAM" id="SSF52218">
    <property type="entry name" value="Flavoproteins"/>
    <property type="match status" value="1"/>
</dbReference>
<evidence type="ECO:0000256" key="1">
    <source>
        <dbReference type="SAM" id="Phobius"/>
    </source>
</evidence>
<dbReference type="InterPro" id="IPR029039">
    <property type="entry name" value="Flavoprotein-like_sf"/>
</dbReference>
<accession>A0A9X3BG93</accession>
<dbReference type="GO" id="GO:0016491">
    <property type="term" value="F:oxidoreductase activity"/>
    <property type="evidence" value="ECO:0007669"/>
    <property type="project" value="InterPro"/>
</dbReference>